<dbReference type="AlphaFoldDB" id="S5ASN1"/>
<dbReference type="EMBL" id="CP004847">
    <property type="protein sequence ID" value="AGP79873.1"/>
    <property type="molecule type" value="Genomic_DNA"/>
</dbReference>
<sequence length="220" mass="25479">MALFDKTKQVDSVEELTPAQKAHIVHTLNYTPRNSNLRFYRRKFGITNQVVSDLSKYSNVKDVVKKDENRYSPNWDNDDVIFHPDADRIEVISIDNDKEYDSVNEGCHYKWDEADCYQMFSSLLDRALEMIRDSAVDQETFNEGLDYLVSDVNKAFCKSVGIDHEELVLGALHYKDLHDDERIQYELSQKDNKADALESADVVCIDDYVAELKQQAAFDF</sequence>
<evidence type="ECO:0000313" key="2">
    <source>
        <dbReference type="Proteomes" id="UP000014909"/>
    </source>
</evidence>
<keyword evidence="1" id="KW-0614">Plasmid</keyword>
<organism evidence="1 2">
    <name type="scientific">Alteromonas mediterranea 615</name>
    <dbReference type="NCBI Taxonomy" id="1300253"/>
    <lineage>
        <taxon>Bacteria</taxon>
        <taxon>Pseudomonadati</taxon>
        <taxon>Pseudomonadota</taxon>
        <taxon>Gammaproteobacteria</taxon>
        <taxon>Alteromonadales</taxon>
        <taxon>Alteromonadaceae</taxon>
        <taxon>Alteromonas/Salinimonas group</taxon>
        <taxon>Alteromonas</taxon>
    </lineage>
</organism>
<dbReference type="PATRIC" id="fig|1300253.3.peg.4637"/>
<dbReference type="KEGG" id="amh:I633_22251"/>
<geneLocation type="plasmid" evidence="1">
    <name>unnamed</name>
</geneLocation>
<dbReference type="HOGENOM" id="CLU_1253761_0_0_6"/>
<protein>
    <submittedName>
        <fullName evidence="1">Uncharacterized protein</fullName>
    </submittedName>
</protein>
<dbReference type="Proteomes" id="UP000014909">
    <property type="component" value="Plasmid unnamed"/>
</dbReference>
<accession>S5ASN1</accession>
<reference evidence="1 2" key="1">
    <citation type="journal article" date="2013" name="Genome Biol. Evol.">
        <title>Genomic Diversity of "Deep Ecotype" Alteromonas macleodii Isolates: Evidence for Pan-Mediterranean Clonal Frames.</title>
        <authorList>
            <person name="Lopez-Perez M."/>
            <person name="Gonzaga A."/>
            <person name="Rodriguez-Valera F."/>
        </authorList>
    </citation>
    <scope>NUCLEOTIDE SEQUENCE [LARGE SCALE GENOMIC DNA]</scope>
    <source>
        <strain evidence="2">'English Channel 615'</strain>
        <plasmid evidence="2">Plasmid</plasmid>
    </source>
</reference>
<name>S5ASN1_9ALTE</name>
<dbReference type="BioCyc" id="AMAC1300253:G12YX-3520-MONOMER"/>
<proteinExistence type="predicted"/>
<gene>
    <name evidence="1" type="ORF">I633_22251</name>
</gene>
<evidence type="ECO:0000313" key="1">
    <source>
        <dbReference type="EMBL" id="AGP79873.1"/>
    </source>
</evidence>